<feature type="compositionally biased region" description="Low complexity" evidence="1">
    <location>
        <begin position="8"/>
        <end position="17"/>
    </location>
</feature>
<evidence type="ECO:0000313" key="5">
    <source>
        <dbReference type="Proteomes" id="UP000319746"/>
    </source>
</evidence>
<dbReference type="Proteomes" id="UP000319746">
    <property type="component" value="Unassembled WGS sequence"/>
</dbReference>
<gene>
    <name evidence="4" type="ORF">FB556_0685</name>
</gene>
<keyword evidence="2" id="KW-1133">Transmembrane helix</keyword>
<evidence type="ECO:0000259" key="3">
    <source>
        <dbReference type="Pfam" id="PF12089"/>
    </source>
</evidence>
<dbReference type="RefSeq" id="WP_246057181.1">
    <property type="nucleotide sequence ID" value="NZ_BAABAN010000016.1"/>
</dbReference>
<feature type="transmembrane region" description="Helical" evidence="2">
    <location>
        <begin position="59"/>
        <end position="79"/>
    </location>
</feature>
<keyword evidence="2 4" id="KW-0812">Transmembrane</keyword>
<keyword evidence="5" id="KW-1185">Reference proteome</keyword>
<keyword evidence="2" id="KW-0472">Membrane</keyword>
<evidence type="ECO:0000313" key="4">
    <source>
        <dbReference type="EMBL" id="TQL74230.1"/>
    </source>
</evidence>
<dbReference type="EMBL" id="VFOU01000001">
    <property type="protein sequence ID" value="TQL74230.1"/>
    <property type="molecule type" value="Genomic_DNA"/>
</dbReference>
<feature type="domain" description="DUF3566" evidence="3">
    <location>
        <begin position="42"/>
        <end position="159"/>
    </location>
</feature>
<dbReference type="AlphaFoldDB" id="A0A543ANS1"/>
<name>A0A543ANS1_9MICC</name>
<evidence type="ECO:0000256" key="2">
    <source>
        <dbReference type="SAM" id="Phobius"/>
    </source>
</evidence>
<protein>
    <submittedName>
        <fullName evidence="4">Transmembrane protein DUF3566</fullName>
    </submittedName>
</protein>
<accession>A0A543ANS1</accession>
<feature type="region of interest" description="Disordered" evidence="1">
    <location>
        <begin position="1"/>
        <end position="36"/>
    </location>
</feature>
<sequence length="160" mass="16327">MSKTQAAKTTKGGSKPASKGKPKAKAGAGKGLVRPAPKAKARRAKLVIAKVDAWSVFKISFLLSVGLGIVTVVAGIFLWTTMDLTGIFDDINALLGTILGTEGGGTQIQELFTLGQVASMTTIIAVLNVVLITIAASLAALLYNVCASLVGGVGLTLTDD</sequence>
<proteinExistence type="predicted"/>
<dbReference type="Pfam" id="PF12089">
    <property type="entry name" value="DUF3566"/>
    <property type="match status" value="1"/>
</dbReference>
<comment type="caution">
    <text evidence="4">The sequence shown here is derived from an EMBL/GenBank/DDBJ whole genome shotgun (WGS) entry which is preliminary data.</text>
</comment>
<feature type="transmembrane region" description="Helical" evidence="2">
    <location>
        <begin position="120"/>
        <end position="143"/>
    </location>
</feature>
<evidence type="ECO:0000256" key="1">
    <source>
        <dbReference type="SAM" id="MobiDB-lite"/>
    </source>
</evidence>
<organism evidence="4 5">
    <name type="scientific">Enteractinococcus coprophilus</name>
    <dbReference type="NCBI Taxonomy" id="1027633"/>
    <lineage>
        <taxon>Bacteria</taxon>
        <taxon>Bacillati</taxon>
        <taxon>Actinomycetota</taxon>
        <taxon>Actinomycetes</taxon>
        <taxon>Micrococcales</taxon>
        <taxon>Micrococcaceae</taxon>
    </lineage>
</organism>
<reference evidence="4 5" key="1">
    <citation type="submission" date="2019-06" db="EMBL/GenBank/DDBJ databases">
        <title>Sequencing the genomes of 1000 actinobacteria strains.</title>
        <authorList>
            <person name="Klenk H.-P."/>
        </authorList>
    </citation>
    <scope>NUCLEOTIDE SEQUENCE [LARGE SCALE GENOMIC DNA]</scope>
    <source>
        <strain evidence="4 5">DSM 24083</strain>
    </source>
</reference>
<dbReference type="InterPro" id="IPR021949">
    <property type="entry name" value="DUF3566_TM"/>
</dbReference>